<dbReference type="Pfam" id="PF02237">
    <property type="entry name" value="BPL_C"/>
    <property type="match status" value="1"/>
</dbReference>
<dbReference type="GO" id="GO:0004077">
    <property type="term" value="F:biotin--[biotin carboxyl-carrier protein] ligase activity"/>
    <property type="evidence" value="ECO:0007669"/>
    <property type="project" value="UniProtKB-EC"/>
</dbReference>
<gene>
    <name evidence="3" type="ORF">ENP55_03900</name>
</gene>
<proteinExistence type="predicted"/>
<accession>A0A7C2FZD0</accession>
<dbReference type="AlphaFoldDB" id="A0A7C2FZD0"/>
<keyword evidence="1 3" id="KW-0436">Ligase</keyword>
<dbReference type="NCBIfam" id="TIGR00121">
    <property type="entry name" value="birA_ligase"/>
    <property type="match status" value="1"/>
</dbReference>
<dbReference type="InterPro" id="IPR004408">
    <property type="entry name" value="Biotin_CoA_COase_ligase"/>
</dbReference>
<evidence type="ECO:0000313" key="3">
    <source>
        <dbReference type="EMBL" id="HEF87426.1"/>
    </source>
</evidence>
<evidence type="ECO:0000256" key="1">
    <source>
        <dbReference type="ARBA" id="ARBA00022598"/>
    </source>
</evidence>
<protein>
    <submittedName>
        <fullName evidence="3">Biotin--[acetyl-CoA-carboxylase] ligase</fullName>
        <ecNumber evidence="3">6.3.4.15</ecNumber>
    </submittedName>
</protein>
<feature type="domain" description="BPL/LPL catalytic" evidence="2">
    <location>
        <begin position="73"/>
        <end position="253"/>
    </location>
</feature>
<sequence length="304" mass="34174">MLREAEEFSLMLELLKLLAENEKITLHIVEEELGLTREEYEALISVLKKYFMLREEKDSIVFYRGDNLKAIHPWGWNYVYKVVAGSTMIMARRCPPWSITVTEYQVYGRGRHGKTWIGGLGGLWVTYKMGLHAHSAQFLPIAVPVLLSRILRDQFKINALIKWPNDIVVNDKKLAGILVEAESSGPDMVGYIGLGININNDPPLETAISLKVITGSLVPRNRLFSKLTGWVSRIEKLVERPELLRLEYLEKLSTLGRKVKVVTKDSEIVGTASSISELGELIVETSSGSVKVSSSEALKIIHLD</sequence>
<dbReference type="Gene3D" id="2.30.30.100">
    <property type="match status" value="1"/>
</dbReference>
<dbReference type="PANTHER" id="PTHR12835">
    <property type="entry name" value="BIOTIN PROTEIN LIGASE"/>
    <property type="match status" value="1"/>
</dbReference>
<dbReference type="Gene3D" id="3.30.930.10">
    <property type="entry name" value="Bira Bifunctional Protein, Domain 2"/>
    <property type="match status" value="1"/>
</dbReference>
<dbReference type="EC" id="6.3.4.15" evidence="3"/>
<dbReference type="InterPro" id="IPR004143">
    <property type="entry name" value="BPL_LPL_catalytic"/>
</dbReference>
<dbReference type="GO" id="GO:0005737">
    <property type="term" value="C:cytoplasm"/>
    <property type="evidence" value="ECO:0007669"/>
    <property type="project" value="TreeGrafter"/>
</dbReference>
<dbReference type="PROSITE" id="PS51733">
    <property type="entry name" value="BPL_LPL_CATALYTIC"/>
    <property type="match status" value="1"/>
</dbReference>
<dbReference type="InterPro" id="IPR045864">
    <property type="entry name" value="aa-tRNA-synth_II/BPL/LPL"/>
</dbReference>
<reference evidence="3" key="1">
    <citation type="journal article" date="2020" name="mSystems">
        <title>Genome- and Community-Level Interaction Insights into Carbon Utilization and Element Cycling Functions of Hydrothermarchaeota in Hydrothermal Sediment.</title>
        <authorList>
            <person name="Zhou Z."/>
            <person name="Liu Y."/>
            <person name="Xu W."/>
            <person name="Pan J."/>
            <person name="Luo Z.H."/>
            <person name="Li M."/>
        </authorList>
    </citation>
    <scope>NUCLEOTIDE SEQUENCE [LARGE SCALE GENOMIC DNA]</scope>
    <source>
        <strain evidence="3">SpSt-23</strain>
    </source>
</reference>
<name>A0A7C2FZD0_9CREN</name>
<dbReference type="Pfam" id="PF03099">
    <property type="entry name" value="BPL_LplA_LipB"/>
    <property type="match status" value="1"/>
</dbReference>
<dbReference type="InterPro" id="IPR003142">
    <property type="entry name" value="BPL_C"/>
</dbReference>
<dbReference type="CDD" id="cd16442">
    <property type="entry name" value="BPL"/>
    <property type="match status" value="1"/>
</dbReference>
<organism evidence="3">
    <name type="scientific">Thermosphaera aggregans</name>
    <dbReference type="NCBI Taxonomy" id="54254"/>
    <lineage>
        <taxon>Archaea</taxon>
        <taxon>Thermoproteota</taxon>
        <taxon>Thermoprotei</taxon>
        <taxon>Desulfurococcales</taxon>
        <taxon>Desulfurococcaceae</taxon>
        <taxon>Thermosphaera</taxon>
    </lineage>
</organism>
<dbReference type="EMBL" id="DSJT01000023">
    <property type="protein sequence ID" value="HEF87426.1"/>
    <property type="molecule type" value="Genomic_DNA"/>
</dbReference>
<evidence type="ECO:0000259" key="2">
    <source>
        <dbReference type="PROSITE" id="PS51733"/>
    </source>
</evidence>
<dbReference type="SUPFAM" id="SSF55681">
    <property type="entry name" value="Class II aaRS and biotin synthetases"/>
    <property type="match status" value="1"/>
</dbReference>
<dbReference type="PANTHER" id="PTHR12835:SF5">
    <property type="entry name" value="BIOTIN--PROTEIN LIGASE"/>
    <property type="match status" value="1"/>
</dbReference>
<comment type="caution">
    <text evidence="3">The sequence shown here is derived from an EMBL/GenBank/DDBJ whole genome shotgun (WGS) entry which is preliminary data.</text>
</comment>